<dbReference type="AlphaFoldDB" id="A0A7Y5AT60"/>
<dbReference type="Proteomes" id="UP000523161">
    <property type="component" value="Unassembled WGS sequence"/>
</dbReference>
<proteinExistence type="predicted"/>
<gene>
    <name evidence="1" type="ORF">HRH59_16170</name>
</gene>
<dbReference type="InterPro" id="IPR032710">
    <property type="entry name" value="NTF2-like_dom_sf"/>
</dbReference>
<dbReference type="EMBL" id="JABSOD010000021">
    <property type="protein sequence ID" value="NRQ44081.1"/>
    <property type="molecule type" value="Genomic_DNA"/>
</dbReference>
<organism evidence="1 2">
    <name type="scientific">Rheinheimera lutimaris</name>
    <dbReference type="NCBI Taxonomy" id="2740584"/>
    <lineage>
        <taxon>Bacteria</taxon>
        <taxon>Pseudomonadati</taxon>
        <taxon>Pseudomonadota</taxon>
        <taxon>Gammaproteobacteria</taxon>
        <taxon>Chromatiales</taxon>
        <taxon>Chromatiaceae</taxon>
        <taxon>Rheinheimera</taxon>
    </lineage>
</organism>
<dbReference type="SUPFAM" id="SSF54427">
    <property type="entry name" value="NTF2-like"/>
    <property type="match status" value="1"/>
</dbReference>
<dbReference type="RefSeq" id="WP_173502310.1">
    <property type="nucleotide sequence ID" value="NZ_JABSOD010000021.1"/>
</dbReference>
<comment type="caution">
    <text evidence="1">The sequence shown here is derived from an EMBL/GenBank/DDBJ whole genome shotgun (WGS) entry which is preliminary data.</text>
</comment>
<accession>A0A7Y5AT60</accession>
<evidence type="ECO:0008006" key="3">
    <source>
        <dbReference type="Google" id="ProtNLM"/>
    </source>
</evidence>
<evidence type="ECO:0000313" key="1">
    <source>
        <dbReference type="EMBL" id="NRQ44081.1"/>
    </source>
</evidence>
<evidence type="ECO:0000313" key="2">
    <source>
        <dbReference type="Proteomes" id="UP000523161"/>
    </source>
</evidence>
<name>A0A7Y5AT60_9GAMM</name>
<reference evidence="1 2" key="1">
    <citation type="submission" date="2020-06" db="EMBL/GenBank/DDBJ databases">
        <title>Rheinheimera sp. nov., a marine bacterium isolated from coastal.</title>
        <authorList>
            <person name="Yu Q."/>
            <person name="Qi Y."/>
            <person name="Pu J."/>
        </authorList>
    </citation>
    <scope>NUCLEOTIDE SEQUENCE [LARGE SCALE GENOMIC DNA]</scope>
    <source>
        <strain evidence="1 2">YQF-2</strain>
    </source>
</reference>
<keyword evidence="2" id="KW-1185">Reference proteome</keyword>
<protein>
    <recommendedName>
        <fullName evidence="3">Nuclear transport factor 2 family protein</fullName>
    </recommendedName>
</protein>
<sequence>MQTVEQFFQTYAKAYINSEPEAFQKLISLPSLLLAGDSKTLLTDTDGLHRHVLGQVAKYLALGVATVDFVLQHQLRLSDQLQFVSLYWRFYDNNNIVMFTCHTSYTLQSQQGSWQVVSIITDDEQAAYDRVVKAQV</sequence>